<reference evidence="2 3" key="1">
    <citation type="journal article" date="2016" name="Nat. Commun.">
        <title>Thousands of microbial genomes shed light on interconnected biogeochemical processes in an aquifer system.</title>
        <authorList>
            <person name="Anantharaman K."/>
            <person name="Brown C.T."/>
            <person name="Hug L.A."/>
            <person name="Sharon I."/>
            <person name="Castelle C.J."/>
            <person name="Probst A.J."/>
            <person name="Thomas B.C."/>
            <person name="Singh A."/>
            <person name="Wilkins M.J."/>
            <person name="Karaoz U."/>
            <person name="Brodie E.L."/>
            <person name="Williams K.H."/>
            <person name="Hubbard S.S."/>
            <person name="Banfield J.F."/>
        </authorList>
    </citation>
    <scope>NUCLEOTIDE SEQUENCE [LARGE SCALE GENOMIC DNA]</scope>
</reference>
<comment type="caution">
    <text evidence="2">The sequence shown here is derived from an EMBL/GenBank/DDBJ whole genome shotgun (WGS) entry which is preliminary data.</text>
</comment>
<dbReference type="Pfam" id="PF26593">
    <property type="entry name" value="TraC-like"/>
    <property type="match status" value="1"/>
</dbReference>
<dbReference type="EMBL" id="MFUP01000014">
    <property type="protein sequence ID" value="OGI87277.1"/>
    <property type="molecule type" value="Genomic_DNA"/>
</dbReference>
<evidence type="ECO:0000259" key="1">
    <source>
        <dbReference type="Pfam" id="PF26593"/>
    </source>
</evidence>
<evidence type="ECO:0000313" key="2">
    <source>
        <dbReference type="EMBL" id="OGI87277.1"/>
    </source>
</evidence>
<dbReference type="InterPro" id="IPR058596">
    <property type="entry name" value="TraC-like_dom"/>
</dbReference>
<sequence>MALGSKTTQNFVPIKEVRGGIIILKDGGMRTILMASSTNLALKSEEEQKAIISQFQAFLNSLDFSTQIVIQSKKLDIKPYLILLENRMKEQEEPLLKIQTREYIEFIRSFTEEVNIMTKNFYVVVPYTLAPFNKGGGLREKFLGSSQKNNLGEKISSFEESRSQLEQRMEVIQQGLSRVGIQTIRLGTEEVVELFYKIFNPGDTTQSIKIE</sequence>
<evidence type="ECO:0000313" key="3">
    <source>
        <dbReference type="Proteomes" id="UP000185809"/>
    </source>
</evidence>
<organism evidence="2 3">
    <name type="scientific">Candidatus Nomurabacteria bacterium RIFCSPLOWO2_01_FULL_33_24</name>
    <dbReference type="NCBI Taxonomy" id="1801765"/>
    <lineage>
        <taxon>Bacteria</taxon>
        <taxon>Candidatus Nomuraibacteriota</taxon>
    </lineage>
</organism>
<name>A0A1F6WZG1_9BACT</name>
<proteinExistence type="predicted"/>
<dbReference type="Proteomes" id="UP000185809">
    <property type="component" value="Unassembled WGS sequence"/>
</dbReference>
<dbReference type="AlphaFoldDB" id="A0A1F6WZG1"/>
<gene>
    <name evidence="2" type="ORF">A2995_01205</name>
</gene>
<feature type="domain" description="TraC-like" evidence="1">
    <location>
        <begin position="22"/>
        <end position="126"/>
    </location>
</feature>
<accession>A0A1F6WZG1</accession>
<protein>
    <recommendedName>
        <fullName evidence="1">TraC-like domain-containing protein</fullName>
    </recommendedName>
</protein>